<dbReference type="EMBL" id="LNIX01000001">
    <property type="protein sequence ID" value="OXA64173.1"/>
    <property type="molecule type" value="Genomic_DNA"/>
</dbReference>
<proteinExistence type="predicted"/>
<dbReference type="SMART" id="SM00333">
    <property type="entry name" value="TUDOR"/>
    <property type="match status" value="3"/>
</dbReference>
<dbReference type="PROSITE" id="PS50304">
    <property type="entry name" value="TUDOR"/>
    <property type="match status" value="3"/>
</dbReference>
<dbReference type="AlphaFoldDB" id="A0A226F319"/>
<reference evidence="2 3" key="1">
    <citation type="submission" date="2015-12" db="EMBL/GenBank/DDBJ databases">
        <title>The genome of Folsomia candida.</title>
        <authorList>
            <person name="Faddeeva A."/>
            <person name="Derks M.F."/>
            <person name="Anvar Y."/>
            <person name="Smit S."/>
            <person name="Van Straalen N."/>
            <person name="Roelofs D."/>
        </authorList>
    </citation>
    <scope>NUCLEOTIDE SEQUENCE [LARGE SCALE GENOMIC DNA]</scope>
    <source>
        <strain evidence="2 3">VU population</strain>
        <tissue evidence="2">Whole body</tissue>
    </source>
</reference>
<dbReference type="PANTHER" id="PTHR16442:SF1">
    <property type="entry name" value="RING FINGER PROTEIN 17"/>
    <property type="match status" value="1"/>
</dbReference>
<accession>A0A226F319</accession>
<dbReference type="PANTHER" id="PTHR16442">
    <property type="entry name" value="RING FINGER PROTEIN 17"/>
    <property type="match status" value="1"/>
</dbReference>
<dbReference type="STRING" id="158441.A0A226F319"/>
<feature type="domain" description="Tudor" evidence="1">
    <location>
        <begin position="92"/>
        <end position="152"/>
    </location>
</feature>
<keyword evidence="3" id="KW-1185">Reference proteome</keyword>
<protein>
    <submittedName>
        <fullName evidence="2">Tudor domain-containing protein 1</fullName>
    </submittedName>
</protein>
<gene>
    <name evidence="2" type="ORF">Fcan01_02925</name>
</gene>
<dbReference type="SUPFAM" id="SSF63748">
    <property type="entry name" value="Tudor/PWWP/MBT"/>
    <property type="match status" value="3"/>
</dbReference>
<dbReference type="Pfam" id="PF00567">
    <property type="entry name" value="TUDOR"/>
    <property type="match status" value="3"/>
</dbReference>
<feature type="domain" description="Tudor" evidence="1">
    <location>
        <begin position="537"/>
        <end position="595"/>
    </location>
</feature>
<dbReference type="InterPro" id="IPR002999">
    <property type="entry name" value="Tudor"/>
</dbReference>
<dbReference type="Proteomes" id="UP000198287">
    <property type="component" value="Unassembled WGS sequence"/>
</dbReference>
<evidence type="ECO:0000259" key="1">
    <source>
        <dbReference type="PROSITE" id="PS50304"/>
    </source>
</evidence>
<dbReference type="Gene3D" id="2.30.30.140">
    <property type="match status" value="3"/>
</dbReference>
<organism evidence="2 3">
    <name type="scientific">Folsomia candida</name>
    <name type="common">Springtail</name>
    <dbReference type="NCBI Taxonomy" id="158441"/>
    <lineage>
        <taxon>Eukaryota</taxon>
        <taxon>Metazoa</taxon>
        <taxon>Ecdysozoa</taxon>
        <taxon>Arthropoda</taxon>
        <taxon>Hexapoda</taxon>
        <taxon>Collembola</taxon>
        <taxon>Entomobryomorpha</taxon>
        <taxon>Isotomoidea</taxon>
        <taxon>Isotomidae</taxon>
        <taxon>Proisotominae</taxon>
        <taxon>Folsomia</taxon>
    </lineage>
</organism>
<evidence type="ECO:0000313" key="3">
    <source>
        <dbReference type="Proteomes" id="UP000198287"/>
    </source>
</evidence>
<comment type="caution">
    <text evidence="2">The sequence shown here is derived from an EMBL/GenBank/DDBJ whole genome shotgun (WGS) entry which is preliminary data.</text>
</comment>
<evidence type="ECO:0000313" key="2">
    <source>
        <dbReference type="EMBL" id="OXA64173.1"/>
    </source>
</evidence>
<name>A0A226F319_FOLCA</name>
<dbReference type="OrthoDB" id="6433034at2759"/>
<feature type="domain" description="Tudor" evidence="1">
    <location>
        <begin position="313"/>
        <end position="371"/>
    </location>
</feature>
<sequence>MAVKVNPICATYLLDNPKELLECFSQGWTYPNRPILINKKYPYKLLYAISPDDFALQINDRISSAIQYQVKEACKRHKQNVKMYRVKPIDIAFLVDMLPVVVRDQHGKYHRAEINSINTEKKNVCVHFVDLGEDGWVAATTVYPPSTDLLRYPKLALLCRLAQVVPFGRMKKWRKYDYAKLFDAKKSSYFSISIVDRGVHQVYLECDKQDIGYKMVMNLGLADYVPLICEYNNNDGYANRAAKKMLGKYPRYDFCDWIGQQLAAFGTLVRRVGKNGHIKIHLQLDSNIMQVVNDMLDQLEKFPDYLKNSRDFAKEVGDAVLVRHGADKTKYRATIFQKSGSEYLVKLVDYGDFINVNENDLLLIPRMLVSVPEAATPCYLAELLAINPTKQTDKLADMLNELITEKDLYCRIGFVDYIDRQDPWDARKCIVTLEREEDGKPFSEILQVPKVNLSQSYTHRFPRVSESLAAMLLGSDSAYFPGVRYKGFVSCVVDHESVWLQLEGDDIRAEELTVELNDFYSKWSDCLKLDSDALVPGIYVGAQQNDEDDTRFYRALITEIFPDMKKYKVIFLDYGNNDVVPIGMMKPLPAYFCKDKCFAIQIALPLEFLPEANPDTFLEWIACLNNAEDLSVYIQDVDGINFGWIFSKETSIAHDVVRNNTHLVKLKIPCEKLPFEVEPQLLEF</sequence>